<keyword evidence="4" id="KW-0677">Repeat</keyword>
<dbReference type="SUPFAM" id="SSF52058">
    <property type="entry name" value="L domain-like"/>
    <property type="match status" value="1"/>
</dbReference>
<sequence length="512" mass="57225">MSTFHVGQRLSYSGSLCTVRYIGPVAGTEGEWLGVEWDNVSRGKHSGQHGGKRYFEARLSNSSTFIRTTRVPDPPTTFLEALRNKYTTEKDISFEIGKPISLSATKVFEEVGFDKILEKLGRLRELEVVLLDGMKIMRGDGAAEVLDTCPKIEELDVSRNLWEGLEEIAGVCRGLKMLKGLRISGNRFSSLEIGDGDPPFEGVVSLEINNTLFDWAETVHTLQFFPKIHTLLSARNNTTEIPKSITLPHTLTTINLEQNAFTSLSSIFPLSNLPQLKKLILAHNTISTIHTPESSPVVFPSLEHLDLSFNSLGTYPLLDLLPPLFPCLTSLRISHNPLFNSTPLEEAHMLAVARTPARVTALNYSKITEAERANAELYYLSRVAREIAKVEEGMEDMILRDHKRWEELCELHGKPTIDRSTEEKKTLATKLIDLEFLPEGKDPLVKKIPKSLPISTLKGLVGRMFGIAPLKVQMEYFSPEEGCRYTPLNDDIKEIGFYIDSGEGKIKVAETA</sequence>
<dbReference type="Gene3D" id="3.80.10.10">
    <property type="entry name" value="Ribonuclease Inhibitor"/>
    <property type="match status" value="2"/>
</dbReference>
<keyword evidence="3" id="KW-0433">Leucine-rich repeat</keyword>
<feature type="domain" description="CAP-Gly" evidence="5">
    <location>
        <begin position="23"/>
        <end position="67"/>
    </location>
</feature>
<evidence type="ECO:0000259" key="5">
    <source>
        <dbReference type="PROSITE" id="PS50245"/>
    </source>
</evidence>
<dbReference type="AlphaFoldDB" id="A0A2T6ZXZ9"/>
<dbReference type="OrthoDB" id="5273213at2759"/>
<dbReference type="Pfam" id="PF01302">
    <property type="entry name" value="CAP_GLY"/>
    <property type="match status" value="1"/>
</dbReference>
<dbReference type="PANTHER" id="PTHR45617">
    <property type="entry name" value="LEUCINE RICH REPEAT FAMILY PROTEIN"/>
    <property type="match status" value="1"/>
</dbReference>
<dbReference type="GO" id="GO:0005737">
    <property type="term" value="C:cytoplasm"/>
    <property type="evidence" value="ECO:0007669"/>
    <property type="project" value="UniProtKB-SubCell"/>
</dbReference>
<evidence type="ECO:0000256" key="4">
    <source>
        <dbReference type="ARBA" id="ARBA00022737"/>
    </source>
</evidence>
<dbReference type="EMBL" id="NESQ01000067">
    <property type="protein sequence ID" value="PUU80356.1"/>
    <property type="molecule type" value="Genomic_DNA"/>
</dbReference>
<evidence type="ECO:0000313" key="7">
    <source>
        <dbReference type="Proteomes" id="UP000244722"/>
    </source>
</evidence>
<comment type="caution">
    <text evidence="6">The sequence shown here is derived from an EMBL/GenBank/DDBJ whole genome shotgun (WGS) entry which is preliminary data.</text>
</comment>
<keyword evidence="2" id="KW-0963">Cytoplasm</keyword>
<dbReference type="Proteomes" id="UP000244722">
    <property type="component" value="Unassembled WGS sequence"/>
</dbReference>
<dbReference type="InterPro" id="IPR036859">
    <property type="entry name" value="CAP-Gly_dom_sf"/>
</dbReference>
<evidence type="ECO:0000313" key="6">
    <source>
        <dbReference type="EMBL" id="PUU80356.1"/>
    </source>
</evidence>
<name>A0A2T6ZXZ9_TUBBO</name>
<evidence type="ECO:0000256" key="2">
    <source>
        <dbReference type="ARBA" id="ARBA00022490"/>
    </source>
</evidence>
<dbReference type="CDD" id="cd17044">
    <property type="entry name" value="Ubl_TBCE"/>
    <property type="match status" value="1"/>
</dbReference>
<evidence type="ECO:0000256" key="3">
    <source>
        <dbReference type="ARBA" id="ARBA00022614"/>
    </source>
</evidence>
<comment type="subcellular location">
    <subcellularLocation>
        <location evidence="1">Cytoplasm</location>
    </subcellularLocation>
</comment>
<gene>
    <name evidence="6" type="ORF">B9Z19DRAFT_1079605</name>
</gene>
<proteinExistence type="predicted"/>
<dbReference type="PROSITE" id="PS50245">
    <property type="entry name" value="CAP_GLY_2"/>
    <property type="match status" value="1"/>
</dbReference>
<dbReference type="Gene3D" id="3.10.20.90">
    <property type="entry name" value="Phosphatidylinositol 3-kinase Catalytic Subunit, Chain A, domain 1"/>
    <property type="match status" value="1"/>
</dbReference>
<dbReference type="InterPro" id="IPR001611">
    <property type="entry name" value="Leu-rich_rpt"/>
</dbReference>
<accession>A0A2T6ZXZ9</accession>
<evidence type="ECO:0000256" key="1">
    <source>
        <dbReference type="ARBA" id="ARBA00004496"/>
    </source>
</evidence>
<dbReference type="InterPro" id="IPR000938">
    <property type="entry name" value="CAP-Gly_domain"/>
</dbReference>
<reference evidence="6 7" key="1">
    <citation type="submission" date="2017-04" db="EMBL/GenBank/DDBJ databases">
        <title>Draft genome sequence of Tuber borchii Vittad., a whitish edible truffle.</title>
        <authorList>
            <consortium name="DOE Joint Genome Institute"/>
            <person name="Murat C."/>
            <person name="Kuo A."/>
            <person name="Barry K.W."/>
            <person name="Clum A."/>
            <person name="Dockter R.B."/>
            <person name="Fauchery L."/>
            <person name="Iotti M."/>
            <person name="Kohler A."/>
            <person name="Labutti K."/>
            <person name="Lindquist E.A."/>
            <person name="Lipzen A."/>
            <person name="Ohm R.A."/>
            <person name="Wang M."/>
            <person name="Grigoriev I.V."/>
            <person name="Zambonelli A."/>
            <person name="Martin F.M."/>
        </authorList>
    </citation>
    <scope>NUCLEOTIDE SEQUENCE [LARGE SCALE GENOMIC DNA]</scope>
    <source>
        <strain evidence="6 7">Tbo3840</strain>
    </source>
</reference>
<protein>
    <recommendedName>
        <fullName evidence="5">CAP-Gly domain-containing protein</fullName>
    </recommendedName>
</protein>
<dbReference type="SUPFAM" id="SSF74924">
    <property type="entry name" value="Cap-Gly domain"/>
    <property type="match status" value="1"/>
</dbReference>
<keyword evidence="7" id="KW-1185">Reference proteome</keyword>
<dbReference type="STRING" id="42251.A0A2T6ZXZ9"/>
<dbReference type="InterPro" id="IPR032675">
    <property type="entry name" value="LRR_dom_sf"/>
</dbReference>
<dbReference type="PANTHER" id="PTHR45617:SF169">
    <property type="entry name" value="LRRCT DOMAIN-CONTAINING PROTEIN"/>
    <property type="match status" value="1"/>
</dbReference>
<organism evidence="6 7">
    <name type="scientific">Tuber borchii</name>
    <name type="common">White truffle</name>
    <dbReference type="NCBI Taxonomy" id="42251"/>
    <lineage>
        <taxon>Eukaryota</taxon>
        <taxon>Fungi</taxon>
        <taxon>Dikarya</taxon>
        <taxon>Ascomycota</taxon>
        <taxon>Pezizomycotina</taxon>
        <taxon>Pezizomycetes</taxon>
        <taxon>Pezizales</taxon>
        <taxon>Tuberaceae</taxon>
        <taxon>Tuber</taxon>
    </lineage>
</organism>
<dbReference type="PROSITE" id="PS51450">
    <property type="entry name" value="LRR"/>
    <property type="match status" value="1"/>
</dbReference>
<dbReference type="Pfam" id="PF00560">
    <property type="entry name" value="LRR_1"/>
    <property type="match status" value="1"/>
</dbReference>
<dbReference type="InterPro" id="IPR044079">
    <property type="entry name" value="Ubl_TBCE"/>
</dbReference>
<dbReference type="SMART" id="SM01052">
    <property type="entry name" value="CAP_GLY"/>
    <property type="match status" value="1"/>
</dbReference>
<dbReference type="Gene3D" id="2.30.30.190">
    <property type="entry name" value="CAP Gly-rich-like domain"/>
    <property type="match status" value="1"/>
</dbReference>